<accession>A0A2T7NNS4</accession>
<evidence type="ECO:0000256" key="6">
    <source>
        <dbReference type="ARBA" id="ARBA00023069"/>
    </source>
</evidence>
<evidence type="ECO:0000256" key="5">
    <source>
        <dbReference type="ARBA" id="ARBA00022846"/>
    </source>
</evidence>
<evidence type="ECO:0000256" key="3">
    <source>
        <dbReference type="ARBA" id="ARBA00022490"/>
    </source>
</evidence>
<evidence type="ECO:0008006" key="12">
    <source>
        <dbReference type="Google" id="ProtNLM"/>
    </source>
</evidence>
<keyword evidence="11" id="KW-1185">Reference proteome</keyword>
<keyword evidence="4" id="KW-0677">Repeat</keyword>
<feature type="compositionally biased region" description="Basic and acidic residues" evidence="9">
    <location>
        <begin position="1"/>
        <end position="32"/>
    </location>
</feature>
<comment type="caution">
    <text evidence="10">The sequence shown here is derived from an EMBL/GenBank/DDBJ whole genome shotgun (WGS) entry which is preliminary data.</text>
</comment>
<dbReference type="PANTHER" id="PTHR46613:SF1">
    <property type="entry name" value="RADIAL SPOKE HEAD 10 HOMOLOG B-RELATED"/>
    <property type="match status" value="1"/>
</dbReference>
<evidence type="ECO:0000256" key="2">
    <source>
        <dbReference type="ARBA" id="ARBA00004430"/>
    </source>
</evidence>
<keyword evidence="8" id="KW-0966">Cell projection</keyword>
<dbReference type="PANTHER" id="PTHR46613">
    <property type="entry name" value="RADIAL SPOKE HEAD 10 HOMOLOG B-RELATED"/>
    <property type="match status" value="1"/>
</dbReference>
<feature type="compositionally biased region" description="Low complexity" evidence="9">
    <location>
        <begin position="693"/>
        <end position="704"/>
    </location>
</feature>
<organism evidence="10 11">
    <name type="scientific">Pomacea canaliculata</name>
    <name type="common">Golden apple snail</name>
    <dbReference type="NCBI Taxonomy" id="400727"/>
    <lineage>
        <taxon>Eukaryota</taxon>
        <taxon>Metazoa</taxon>
        <taxon>Spiralia</taxon>
        <taxon>Lophotrochozoa</taxon>
        <taxon>Mollusca</taxon>
        <taxon>Gastropoda</taxon>
        <taxon>Caenogastropoda</taxon>
        <taxon>Architaenioglossa</taxon>
        <taxon>Ampullarioidea</taxon>
        <taxon>Ampullariidae</taxon>
        <taxon>Pomacea</taxon>
    </lineage>
</organism>
<feature type="region of interest" description="Disordered" evidence="9">
    <location>
        <begin position="665"/>
        <end position="712"/>
    </location>
</feature>
<evidence type="ECO:0000256" key="7">
    <source>
        <dbReference type="ARBA" id="ARBA00023212"/>
    </source>
</evidence>
<gene>
    <name evidence="10" type="ORF">C0Q70_16074</name>
</gene>
<evidence type="ECO:0000256" key="4">
    <source>
        <dbReference type="ARBA" id="ARBA00022737"/>
    </source>
</evidence>
<feature type="region of interest" description="Disordered" evidence="9">
    <location>
        <begin position="1"/>
        <end position="33"/>
    </location>
</feature>
<dbReference type="Proteomes" id="UP000245119">
    <property type="component" value="Linkage Group LG10"/>
</dbReference>
<dbReference type="GO" id="GO:0005930">
    <property type="term" value="C:axoneme"/>
    <property type="evidence" value="ECO:0007669"/>
    <property type="project" value="UniProtKB-SubCell"/>
</dbReference>
<keyword evidence="7" id="KW-0206">Cytoskeleton</keyword>
<keyword evidence="3" id="KW-0963">Cytoplasm</keyword>
<dbReference type="EMBL" id="PZQS01000010">
    <property type="protein sequence ID" value="PVD22818.1"/>
    <property type="molecule type" value="Genomic_DNA"/>
</dbReference>
<dbReference type="STRING" id="400727.A0A2T7NNS4"/>
<dbReference type="GO" id="GO:0031514">
    <property type="term" value="C:motile cilium"/>
    <property type="evidence" value="ECO:0007669"/>
    <property type="project" value="UniProtKB-SubCell"/>
</dbReference>
<name>A0A2T7NNS4_POMCA</name>
<dbReference type="SUPFAM" id="SSF82185">
    <property type="entry name" value="Histone H3 K4-specific methyltransferase SET7/9 N-terminal domain"/>
    <property type="match status" value="3"/>
</dbReference>
<feature type="region of interest" description="Disordered" evidence="9">
    <location>
        <begin position="337"/>
        <end position="358"/>
    </location>
</feature>
<evidence type="ECO:0000256" key="1">
    <source>
        <dbReference type="ARBA" id="ARBA00004230"/>
    </source>
</evidence>
<keyword evidence="6" id="KW-0969">Cilium</keyword>
<evidence type="ECO:0000313" key="10">
    <source>
        <dbReference type="EMBL" id="PVD22818.1"/>
    </source>
</evidence>
<reference evidence="10 11" key="1">
    <citation type="submission" date="2018-04" db="EMBL/GenBank/DDBJ databases">
        <title>The genome of golden apple snail Pomacea canaliculata provides insight into stress tolerance and invasive adaptation.</title>
        <authorList>
            <person name="Liu C."/>
            <person name="Liu B."/>
            <person name="Ren Y."/>
            <person name="Zhang Y."/>
            <person name="Wang H."/>
            <person name="Li S."/>
            <person name="Jiang F."/>
            <person name="Yin L."/>
            <person name="Zhang G."/>
            <person name="Qian W."/>
            <person name="Fan W."/>
        </authorList>
    </citation>
    <scope>NUCLEOTIDE SEQUENCE [LARGE SCALE GENOMIC DNA]</scope>
    <source>
        <strain evidence="10">SZHN2017</strain>
        <tissue evidence="10">Muscle</tissue>
    </source>
</reference>
<proteinExistence type="predicted"/>
<keyword evidence="5" id="KW-0282">Flagellum</keyword>
<evidence type="ECO:0000256" key="9">
    <source>
        <dbReference type="SAM" id="MobiDB-lite"/>
    </source>
</evidence>
<sequence>MATKEKAKKGGKDSDKKNKKIEDEDKKIEKAATENLGTIDENVIVIEQEVSPQESTQPLPVQEPVIAVNEYEEPVLAELIIESYEGEKVKGLYDGLAVARFKDKHTYEGQFSEGLMHGKGKYTWADGVIYEGDFFRNVVTGKGLYLWPDGRGRDMGKESFGGKTMSCHTVVTGIRGRMSYDVTGKSFYDGDWVMNLRHGWGVRQYASENVYEGMWFNNARHGQGTMKWADKDQIYTGQWENGIQHGLGQHTWILRRVPGSQYSMRNVYDGEFVNGLRHGYGTFHYANGASYSGYWNNNMKHGKGKFLFKNGRIYEGMFEHDHIVEYPDFRMNGTTTPDISGIRTRTPLPSDDVSIQSNESRNTITPNFQLEIDALLSEFPEDDQEEEINHVLVVITRHVSSLRKIYQFYSRLGFEESLDNTFSLSRMQFWRFAKDCHFHHSGKTLMEMDRYIGKCYNKATFELHNPFERILMRQFINCLVLLAYQIYGDQFQDSAPVLANCLSTLITENILRHACNVQGRFFYEPRRSIQALIYVDQSYEIFQCLCHPRKHLPKEPAFKMREFLFLMKDLKLMNNDLTPQHVIKVLSSEDPAVVDGDGFYNLELEMTFLEFFEALIGCAEIYATEALVKDPITPRPSTAMTHSVYSVPACPSRVASHAGMEQELGDTNALQTPHEKAASPPFSETPRAPSSNAGTVKTTKGGSAKSKKLPVV</sequence>
<dbReference type="AlphaFoldDB" id="A0A2T7NNS4"/>
<dbReference type="OrthoDB" id="294378at2759"/>
<comment type="subcellular location">
    <subcellularLocation>
        <location evidence="1">Cell projection</location>
        <location evidence="1">Cilium</location>
        <location evidence="1">Flagellum</location>
    </subcellularLocation>
    <subcellularLocation>
        <location evidence="2">Cytoplasm</location>
        <location evidence="2">Cytoskeleton</location>
        <location evidence="2">Cilium axoneme</location>
    </subcellularLocation>
</comment>
<protein>
    <recommendedName>
        <fullName evidence="12">Radial spoke head 10 homolog B2</fullName>
    </recommendedName>
</protein>
<dbReference type="Gene3D" id="2.20.110.10">
    <property type="entry name" value="Histone H3 K4-specific methyltransferase SET7/9 N-terminal domain"/>
    <property type="match status" value="3"/>
</dbReference>
<evidence type="ECO:0000256" key="8">
    <source>
        <dbReference type="ARBA" id="ARBA00023273"/>
    </source>
</evidence>
<dbReference type="Pfam" id="PF02493">
    <property type="entry name" value="MORN"/>
    <property type="match status" value="8"/>
</dbReference>
<dbReference type="InterPro" id="IPR003409">
    <property type="entry name" value="MORN"/>
</dbReference>
<dbReference type="SMART" id="SM00698">
    <property type="entry name" value="MORN"/>
    <property type="match status" value="7"/>
</dbReference>
<evidence type="ECO:0000313" key="11">
    <source>
        <dbReference type="Proteomes" id="UP000245119"/>
    </source>
</evidence>